<name>A0ABZ2HP16_9RHOB</name>
<sequence length="129" mass="14471">MPLTISWQVEAKWGPFSKCLISNGKPYAFDEGDGACMKVESLNFFTCQSDISHPVEELKEFSLHQDFLTNAKALRIACDQLKSYEKIYEDSGIPDSVVGYPRSVMSRLQSSRWPTGEDPNANIGFATRV</sequence>
<dbReference type="Proteomes" id="UP001364156">
    <property type="component" value="Chromosome"/>
</dbReference>
<evidence type="ECO:0000313" key="2">
    <source>
        <dbReference type="Proteomes" id="UP001364156"/>
    </source>
</evidence>
<protein>
    <submittedName>
        <fullName evidence="1">Uncharacterized protein</fullName>
    </submittedName>
</protein>
<evidence type="ECO:0000313" key="1">
    <source>
        <dbReference type="EMBL" id="WWR48411.1"/>
    </source>
</evidence>
<keyword evidence="2" id="KW-1185">Reference proteome</keyword>
<organism evidence="1 2">
    <name type="scientific">Roseovarius phycicola</name>
    <dbReference type="NCBI Taxonomy" id="3080976"/>
    <lineage>
        <taxon>Bacteria</taxon>
        <taxon>Pseudomonadati</taxon>
        <taxon>Pseudomonadota</taxon>
        <taxon>Alphaproteobacteria</taxon>
        <taxon>Rhodobacterales</taxon>
        <taxon>Roseobacteraceae</taxon>
        <taxon>Roseovarius</taxon>
    </lineage>
</organism>
<dbReference type="EMBL" id="CP146069">
    <property type="protein sequence ID" value="WWR48411.1"/>
    <property type="molecule type" value="Genomic_DNA"/>
</dbReference>
<reference evidence="1 2" key="1">
    <citation type="submission" date="2023-10" db="EMBL/GenBank/DDBJ databases">
        <title>Roseovarius strain S88 nov., isolated from a marine algae.</title>
        <authorList>
            <person name="Lee M.W."/>
            <person name="Lee J.K."/>
            <person name="Kim J.M."/>
            <person name="Choi D.G."/>
            <person name="Baek J.H."/>
            <person name="Bayburt H."/>
            <person name="Jung J.J."/>
            <person name="Han D.M."/>
            <person name="Jeon C.O."/>
        </authorList>
    </citation>
    <scope>NUCLEOTIDE SEQUENCE [LARGE SCALE GENOMIC DNA]</scope>
    <source>
        <strain evidence="1 2">S88</strain>
    </source>
</reference>
<gene>
    <name evidence="1" type="ORF">RZ517_11290</name>
</gene>
<proteinExistence type="predicted"/>
<accession>A0ABZ2HP16</accession>